<reference evidence="2" key="1">
    <citation type="submission" date="2022-07" db="EMBL/GenBank/DDBJ databases">
        <authorList>
            <person name="Macas J."/>
            <person name="Novak P."/>
            <person name="Neumann P."/>
        </authorList>
    </citation>
    <scope>NUCLEOTIDE SEQUENCE</scope>
</reference>
<evidence type="ECO:0000256" key="1">
    <source>
        <dbReference type="SAM" id="MobiDB-lite"/>
    </source>
</evidence>
<feature type="compositionally biased region" description="Polar residues" evidence="1">
    <location>
        <begin position="122"/>
        <end position="133"/>
    </location>
</feature>
<feature type="region of interest" description="Disordered" evidence="1">
    <location>
        <begin position="57"/>
        <end position="78"/>
    </location>
</feature>
<organism evidence="2 3">
    <name type="scientific">Cuscuta epithymum</name>
    <dbReference type="NCBI Taxonomy" id="186058"/>
    <lineage>
        <taxon>Eukaryota</taxon>
        <taxon>Viridiplantae</taxon>
        <taxon>Streptophyta</taxon>
        <taxon>Embryophyta</taxon>
        <taxon>Tracheophyta</taxon>
        <taxon>Spermatophyta</taxon>
        <taxon>Magnoliopsida</taxon>
        <taxon>eudicotyledons</taxon>
        <taxon>Gunneridae</taxon>
        <taxon>Pentapetalae</taxon>
        <taxon>asterids</taxon>
        <taxon>lamiids</taxon>
        <taxon>Solanales</taxon>
        <taxon>Convolvulaceae</taxon>
        <taxon>Cuscuteae</taxon>
        <taxon>Cuscuta</taxon>
        <taxon>Cuscuta subgen. Cuscuta</taxon>
    </lineage>
</organism>
<evidence type="ECO:0000313" key="2">
    <source>
        <dbReference type="EMBL" id="CAH9114280.1"/>
    </source>
</evidence>
<dbReference type="Proteomes" id="UP001152523">
    <property type="component" value="Unassembled WGS sequence"/>
</dbReference>
<protein>
    <submittedName>
        <fullName evidence="2">Uncharacterized protein</fullName>
    </submittedName>
</protein>
<feature type="compositionally biased region" description="Polar residues" evidence="1">
    <location>
        <begin position="186"/>
        <end position="206"/>
    </location>
</feature>
<proteinExistence type="predicted"/>
<feature type="region of interest" description="Disordered" evidence="1">
    <location>
        <begin position="180"/>
        <end position="220"/>
    </location>
</feature>
<feature type="compositionally biased region" description="Low complexity" evidence="1">
    <location>
        <begin position="135"/>
        <end position="149"/>
    </location>
</feature>
<name>A0AAV0E3J6_9ASTE</name>
<feature type="compositionally biased region" description="Low complexity" evidence="1">
    <location>
        <begin position="102"/>
        <end position="115"/>
    </location>
</feature>
<dbReference type="AlphaFoldDB" id="A0AAV0E3J6"/>
<gene>
    <name evidence="2" type="ORF">CEPIT_LOCUS20648</name>
</gene>
<dbReference type="EMBL" id="CAMAPF010000219">
    <property type="protein sequence ID" value="CAH9114280.1"/>
    <property type="molecule type" value="Genomic_DNA"/>
</dbReference>
<sequence>MVWTRAKKMEEQMEMMERRQVAMKHNQEAMDATLLRMKTMVTKLVEKMDAMRDEIHENRRSRSHHLHQSRHEWSQSTAQVYSQSRETLSRSKILSRTVYPQSSPSQVCSSSSSLSATRLRGETSQSQSRTVITGSYHSSQSQTPSSSSKSRTHSLIFPRSQTSSLAVSHNLSSLDIIHPMPFSLLGTPTPTQSPELKQTLSKSSVQELEDGGYSGRGRKR</sequence>
<feature type="region of interest" description="Disordered" evidence="1">
    <location>
        <begin position="97"/>
        <end position="162"/>
    </location>
</feature>
<evidence type="ECO:0000313" key="3">
    <source>
        <dbReference type="Proteomes" id="UP001152523"/>
    </source>
</evidence>
<keyword evidence="3" id="KW-1185">Reference proteome</keyword>
<accession>A0AAV0E3J6</accession>
<comment type="caution">
    <text evidence="2">The sequence shown here is derived from an EMBL/GenBank/DDBJ whole genome shotgun (WGS) entry which is preliminary data.</text>
</comment>